<name>A2X783_ORYSI</name>
<dbReference type="Pfam" id="PF01593">
    <property type="entry name" value="Amino_oxidase"/>
    <property type="match status" value="1"/>
</dbReference>
<sequence length="147" mass="16653">MLMVEFRGSYGEVRWLLLLVVNAPEVAAWKDEDGHWSQLGLISFFGACPNVQNLFGELGINDRLQWKEHSMIFSMPNKSAEFCRFDIPETLLASLNGIWAIPANNEMLTWPEKAKFALGFFPAMVDGQAYVKAQDGQIVSELMKMHI</sequence>
<proteinExistence type="predicted"/>
<dbReference type="GO" id="GO:0016491">
    <property type="term" value="F:oxidoreductase activity"/>
    <property type="evidence" value="ECO:0007669"/>
    <property type="project" value="InterPro"/>
</dbReference>
<dbReference type="HOGENOM" id="CLU_1789970_0_0_1"/>
<gene>
    <name evidence="3" type="ORF">OsI_08075</name>
</gene>
<dbReference type="STRING" id="39946.A2X783"/>
<dbReference type="AlphaFoldDB" id="A2X783"/>
<reference evidence="3 4" key="1">
    <citation type="journal article" date="2005" name="PLoS Biol.">
        <title>The genomes of Oryza sativa: a history of duplications.</title>
        <authorList>
            <person name="Yu J."/>
            <person name="Wang J."/>
            <person name="Lin W."/>
            <person name="Li S."/>
            <person name="Li H."/>
            <person name="Zhou J."/>
            <person name="Ni P."/>
            <person name="Dong W."/>
            <person name="Hu S."/>
            <person name="Zeng C."/>
            <person name="Zhang J."/>
            <person name="Zhang Y."/>
            <person name="Li R."/>
            <person name="Xu Z."/>
            <person name="Li S."/>
            <person name="Li X."/>
            <person name="Zheng H."/>
            <person name="Cong L."/>
            <person name="Lin L."/>
            <person name="Yin J."/>
            <person name="Geng J."/>
            <person name="Li G."/>
            <person name="Shi J."/>
            <person name="Liu J."/>
            <person name="Lv H."/>
            <person name="Li J."/>
            <person name="Wang J."/>
            <person name="Deng Y."/>
            <person name="Ran L."/>
            <person name="Shi X."/>
            <person name="Wang X."/>
            <person name="Wu Q."/>
            <person name="Li C."/>
            <person name="Ren X."/>
            <person name="Wang J."/>
            <person name="Wang X."/>
            <person name="Li D."/>
            <person name="Liu D."/>
            <person name="Zhang X."/>
            <person name="Ji Z."/>
            <person name="Zhao W."/>
            <person name="Sun Y."/>
            <person name="Zhang Z."/>
            <person name="Bao J."/>
            <person name="Han Y."/>
            <person name="Dong L."/>
            <person name="Ji J."/>
            <person name="Chen P."/>
            <person name="Wu S."/>
            <person name="Liu J."/>
            <person name="Xiao Y."/>
            <person name="Bu D."/>
            <person name="Tan J."/>
            <person name="Yang L."/>
            <person name="Ye C."/>
            <person name="Zhang J."/>
            <person name="Xu J."/>
            <person name="Zhou Y."/>
            <person name="Yu Y."/>
            <person name="Zhang B."/>
            <person name="Zhuang S."/>
            <person name="Wei H."/>
            <person name="Liu B."/>
            <person name="Lei M."/>
            <person name="Yu H."/>
            <person name="Li Y."/>
            <person name="Xu H."/>
            <person name="Wei S."/>
            <person name="He X."/>
            <person name="Fang L."/>
            <person name="Zhang Z."/>
            <person name="Zhang Y."/>
            <person name="Huang X."/>
            <person name="Su Z."/>
            <person name="Tong W."/>
            <person name="Li J."/>
            <person name="Tong Z."/>
            <person name="Li S."/>
            <person name="Ye J."/>
            <person name="Wang L."/>
            <person name="Fang L."/>
            <person name="Lei T."/>
            <person name="Chen C."/>
            <person name="Chen H."/>
            <person name="Xu Z."/>
            <person name="Li H."/>
            <person name="Huang H."/>
            <person name="Zhang F."/>
            <person name="Xu H."/>
            <person name="Li N."/>
            <person name="Zhao C."/>
            <person name="Li S."/>
            <person name="Dong L."/>
            <person name="Huang Y."/>
            <person name="Li L."/>
            <person name="Xi Y."/>
            <person name="Qi Q."/>
            <person name="Li W."/>
            <person name="Zhang B."/>
            <person name="Hu W."/>
            <person name="Zhang Y."/>
            <person name="Tian X."/>
            <person name="Jiao Y."/>
            <person name="Liang X."/>
            <person name="Jin J."/>
            <person name="Gao L."/>
            <person name="Zheng W."/>
            <person name="Hao B."/>
            <person name="Liu S."/>
            <person name="Wang W."/>
            <person name="Yuan L."/>
            <person name="Cao M."/>
            <person name="McDermott J."/>
            <person name="Samudrala R."/>
            <person name="Wang J."/>
            <person name="Wong G.K."/>
            <person name="Yang H."/>
        </authorList>
    </citation>
    <scope>NUCLEOTIDE SEQUENCE [LARGE SCALE GENOMIC DNA]</scope>
    <source>
        <strain evidence="4">cv. 93-11</strain>
    </source>
</reference>
<evidence type="ECO:0000259" key="2">
    <source>
        <dbReference type="Pfam" id="PF01593"/>
    </source>
</evidence>
<keyword evidence="1" id="KW-0732">Signal</keyword>
<accession>A2X783</accession>
<evidence type="ECO:0000256" key="1">
    <source>
        <dbReference type="SAM" id="SignalP"/>
    </source>
</evidence>
<dbReference type="Gramene" id="BGIOSGA008626-TA">
    <property type="protein sequence ID" value="BGIOSGA008626-PA"/>
    <property type="gene ID" value="BGIOSGA008626"/>
</dbReference>
<feature type="signal peptide" evidence="1">
    <location>
        <begin position="1"/>
        <end position="28"/>
    </location>
</feature>
<protein>
    <recommendedName>
        <fullName evidence="2">Amine oxidase domain-containing protein</fullName>
    </recommendedName>
</protein>
<dbReference type="OMA" id="IPANNEM"/>
<evidence type="ECO:0000313" key="3">
    <source>
        <dbReference type="EMBL" id="EAY86693.1"/>
    </source>
</evidence>
<feature type="domain" description="Amine oxidase" evidence="2">
    <location>
        <begin position="27"/>
        <end position="136"/>
    </location>
</feature>
<organism evidence="3 4">
    <name type="scientific">Oryza sativa subsp. indica</name>
    <name type="common">Rice</name>
    <dbReference type="NCBI Taxonomy" id="39946"/>
    <lineage>
        <taxon>Eukaryota</taxon>
        <taxon>Viridiplantae</taxon>
        <taxon>Streptophyta</taxon>
        <taxon>Embryophyta</taxon>
        <taxon>Tracheophyta</taxon>
        <taxon>Spermatophyta</taxon>
        <taxon>Magnoliopsida</taxon>
        <taxon>Liliopsida</taxon>
        <taxon>Poales</taxon>
        <taxon>Poaceae</taxon>
        <taxon>BOP clade</taxon>
        <taxon>Oryzoideae</taxon>
        <taxon>Oryzeae</taxon>
        <taxon>Oryzinae</taxon>
        <taxon>Oryza</taxon>
        <taxon>Oryza sativa</taxon>
    </lineage>
</organism>
<dbReference type="InterPro" id="IPR002937">
    <property type="entry name" value="Amino_oxidase"/>
</dbReference>
<evidence type="ECO:0000313" key="4">
    <source>
        <dbReference type="Proteomes" id="UP000007015"/>
    </source>
</evidence>
<keyword evidence="4" id="KW-1185">Reference proteome</keyword>
<dbReference type="EMBL" id="CM000127">
    <property type="protein sequence ID" value="EAY86693.1"/>
    <property type="molecule type" value="Genomic_DNA"/>
</dbReference>
<feature type="chain" id="PRO_5002649403" description="Amine oxidase domain-containing protein" evidence="1">
    <location>
        <begin position="29"/>
        <end position="147"/>
    </location>
</feature>
<dbReference type="Proteomes" id="UP000007015">
    <property type="component" value="Chromosome 2"/>
</dbReference>